<feature type="coiled-coil region" evidence="1">
    <location>
        <begin position="543"/>
        <end position="590"/>
    </location>
</feature>
<dbReference type="NCBIfam" id="TIGR02302">
    <property type="entry name" value="aProt_lowcomp"/>
    <property type="match status" value="1"/>
</dbReference>
<feature type="region of interest" description="Disordered" evidence="2">
    <location>
        <begin position="687"/>
        <end position="723"/>
    </location>
</feature>
<dbReference type="InterPro" id="IPR012683">
    <property type="entry name" value="CHP02302_TM"/>
</dbReference>
<feature type="transmembrane region" description="Helical" evidence="3">
    <location>
        <begin position="176"/>
        <end position="194"/>
    </location>
</feature>
<feature type="region of interest" description="Disordered" evidence="2">
    <location>
        <begin position="276"/>
        <end position="295"/>
    </location>
</feature>
<dbReference type="Pfam" id="PF13779">
    <property type="entry name" value="DUF4175"/>
    <property type="match status" value="1"/>
</dbReference>
<dbReference type="RefSeq" id="WP_264602186.1">
    <property type="nucleotide sequence ID" value="NZ_JAOQNS010000008.1"/>
</dbReference>
<keyword evidence="1" id="KW-0175">Coiled coil</keyword>
<keyword evidence="3" id="KW-0812">Transmembrane</keyword>
<comment type="caution">
    <text evidence="4">The sequence shown here is derived from an EMBL/GenBank/DDBJ whole genome shotgun (WGS) entry which is preliminary data.</text>
</comment>
<feature type="compositionally biased region" description="Low complexity" evidence="2">
    <location>
        <begin position="281"/>
        <end position="295"/>
    </location>
</feature>
<protein>
    <submittedName>
        <fullName evidence="4">Uncharacterized protein (TIGR02302 family)</fullName>
    </submittedName>
</protein>
<name>A0ABT3HDT5_9HYPH</name>
<keyword evidence="3" id="KW-1133">Transmembrane helix</keyword>
<evidence type="ECO:0000256" key="3">
    <source>
        <dbReference type="SAM" id="Phobius"/>
    </source>
</evidence>
<feature type="compositionally biased region" description="Low complexity" evidence="2">
    <location>
        <begin position="689"/>
        <end position="723"/>
    </location>
</feature>
<sequence>MRNDRQDRGDAADRNAKGSSKGFWRTVLGTGLEDRIAGAVWRARAALFWEEAWPRLAHLLAVVALFLSLSWLGLWLVVPDWLRFALLGVFAGAAVFTLWRLAQLRWPDRAAGLSRVERHSGLLHRPVTAVTDDLASGKRDAASRALWELHQKRAAERLKKIAAGLPAPKLYRTDPYALRVLVAALFVIGFSVAGTDRTARLSGAFTPPAEEPGAGYRLDAWIDPPTYTSRVPIFLTREETPARDPDKPIAVPATSRFVARIQGEGDFAVSFTADGETTDLAPAGDEAAPSASDAPARPAEFQFELTRNGTITVRDGETERAAWTFAVEPDARPEIKLTKDMETTVSRAMKLTYEATDDYGVVGAEATFAPAPDVDAKGAQAVGDKAEDTAAREPLIPAPKFPLVLSQRGGRKVGGETIRDLTAHPWAGSEVLMTLTARDVAGQTGTSEPVRITLPERPFGKPLARAIVEQRRILALDRDRQDEVVDALDALMIAPERFIDSASVFLGMRLAYRRLVSAKTDDALRDVVDLMWTLALSIEDGEVSLAMRKLREAKERLEQALENGASDEEIAKLTEELRQAMNEFFQALAEQARRNPQAMAPMDPNARTLSQEDMQRMLDRIEELAKSGSRDSARQLLSQMQQMMENLQTGRMQSPQTEAGREMAEMLEQLGEMIRRQRELMEQTHRFNQEQQGEGEQQDGQQGQNGERQQQQGQLQQGQGDLQRQLQEMMKRLQELGMQPGQQLGEAEGFMGDAGRQLGEGQSGDAVGSQGNALNALREGADQMIEQMMSQGRGQGPRMGRNPNNDPLGRPRQTDGPSFDDRTKIPGEIDVQEARRILEELRRRLSDPNRPRLELDYLERLIPGN</sequence>
<evidence type="ECO:0000313" key="4">
    <source>
        <dbReference type="EMBL" id="MCW2308567.1"/>
    </source>
</evidence>
<dbReference type="EMBL" id="JAOQNS010000008">
    <property type="protein sequence ID" value="MCW2308567.1"/>
    <property type="molecule type" value="Genomic_DNA"/>
</dbReference>
<feature type="region of interest" description="Disordered" evidence="2">
    <location>
        <begin position="744"/>
        <end position="770"/>
    </location>
</feature>
<evidence type="ECO:0000256" key="2">
    <source>
        <dbReference type="SAM" id="MobiDB-lite"/>
    </source>
</evidence>
<proteinExistence type="predicted"/>
<feature type="compositionally biased region" description="Basic and acidic residues" evidence="2">
    <location>
        <begin position="819"/>
        <end position="831"/>
    </location>
</feature>
<feature type="transmembrane region" description="Helical" evidence="3">
    <location>
        <begin position="56"/>
        <end position="78"/>
    </location>
</feature>
<accession>A0ABT3HDT5</accession>
<reference evidence="5" key="1">
    <citation type="submission" date="2023-07" db="EMBL/GenBank/DDBJ databases">
        <title>Genome sequencing of Purple Non-Sulfur Bacteria from various extreme environments.</title>
        <authorList>
            <person name="Mayer M."/>
        </authorList>
    </citation>
    <scope>NUCLEOTIDE SEQUENCE [LARGE SCALE GENOMIC DNA]</scope>
    <source>
        <strain evidence="5">DSM 17935</strain>
    </source>
</reference>
<organism evidence="4 5">
    <name type="scientific">Rhodobium gokarnense</name>
    <dbReference type="NCBI Taxonomy" id="364296"/>
    <lineage>
        <taxon>Bacteria</taxon>
        <taxon>Pseudomonadati</taxon>
        <taxon>Pseudomonadota</taxon>
        <taxon>Alphaproteobacteria</taxon>
        <taxon>Hyphomicrobiales</taxon>
        <taxon>Rhodobiaceae</taxon>
        <taxon>Rhodobium</taxon>
    </lineage>
</organism>
<keyword evidence="5" id="KW-1185">Reference proteome</keyword>
<evidence type="ECO:0000256" key="1">
    <source>
        <dbReference type="SAM" id="Coils"/>
    </source>
</evidence>
<dbReference type="Proteomes" id="UP001209755">
    <property type="component" value="Unassembled WGS sequence"/>
</dbReference>
<gene>
    <name evidence="4" type="ORF">M2319_002913</name>
</gene>
<keyword evidence="3" id="KW-0472">Membrane</keyword>
<evidence type="ECO:0000313" key="5">
    <source>
        <dbReference type="Proteomes" id="UP001209755"/>
    </source>
</evidence>
<feature type="transmembrane region" description="Helical" evidence="3">
    <location>
        <begin position="84"/>
        <end position="102"/>
    </location>
</feature>
<feature type="region of interest" description="Disordered" evidence="2">
    <location>
        <begin position="791"/>
        <end position="831"/>
    </location>
</feature>